<sequence length="108" mass="11217">MYEFNPNFGLVEQAPAPGSLAATAVAHGGVACTWVQATDGSRIVIGVAQPSRTTLAELRASGDGFRSSGGVGTVQIFTDKHWIVATSKYFGTPDDARMLTDSVKSALG</sequence>
<dbReference type="EMBL" id="CP017146">
    <property type="protein sequence ID" value="QHO69636.1"/>
    <property type="molecule type" value="Genomic_DNA"/>
</dbReference>
<gene>
    <name evidence="1" type="ORF">BHD05_08275</name>
</gene>
<dbReference type="AlphaFoldDB" id="A0A7L5AHV5"/>
<dbReference type="Proteomes" id="UP000464507">
    <property type="component" value="Chromosome"/>
</dbReference>
<evidence type="ECO:0000313" key="1">
    <source>
        <dbReference type="EMBL" id="QHO69636.1"/>
    </source>
</evidence>
<protein>
    <submittedName>
        <fullName evidence="1">Uncharacterized protein</fullName>
    </submittedName>
</protein>
<name>A0A7L5AHV5_9MICO</name>
<evidence type="ECO:0000313" key="2">
    <source>
        <dbReference type="Proteomes" id="UP000464507"/>
    </source>
</evidence>
<dbReference type="KEGG" id="mant:BHD05_08275"/>
<keyword evidence="2" id="KW-1185">Reference proteome</keyword>
<reference evidence="1 2" key="1">
    <citation type="submission" date="2016-09" db="EMBL/GenBank/DDBJ databases">
        <title>Complete genome sequence of microbes from the polar regions.</title>
        <authorList>
            <person name="Liao L."/>
            <person name="Chen B."/>
        </authorList>
    </citation>
    <scope>NUCLEOTIDE SEQUENCE [LARGE SCALE GENOMIC DNA]</scope>
    <source>
        <strain evidence="1 2">ZS314</strain>
    </source>
</reference>
<proteinExistence type="predicted"/>
<accession>A0A7L5AHV5</accession>
<organism evidence="1 2">
    <name type="scientific">Marisediminicola antarctica</name>
    <dbReference type="NCBI Taxonomy" id="674079"/>
    <lineage>
        <taxon>Bacteria</taxon>
        <taxon>Bacillati</taxon>
        <taxon>Actinomycetota</taxon>
        <taxon>Actinomycetes</taxon>
        <taxon>Micrococcales</taxon>
        <taxon>Microbacteriaceae</taxon>
        <taxon>Marisediminicola</taxon>
    </lineage>
</organism>